<evidence type="ECO:0000313" key="2">
    <source>
        <dbReference type="EMBL" id="VEN54663.1"/>
    </source>
</evidence>
<dbReference type="InterPro" id="IPR026173">
    <property type="entry name" value="SPAG17"/>
</dbReference>
<dbReference type="OrthoDB" id="10257153at2759"/>
<sequence length="817" mass="95257">MSTEFFRCRGNRTTFVSHDGIKVIVDNVAIKLEDQKCSVVLSFRNNSLVLHSDSTFLEDNNDFTFHWILDDGTIILFMLNPPKPKPKHLVPEATQANPSDITKNVTEEGNGDLKNSMASENRESISAAQEGSIKSGSLSVKQIPKILSVDKDWFAKMTNEEDNVSIQTAEPENVVLELQTALESGREVYKVNNKLNYLKRRCSKTEIPVTSLLDRILHKRIRRIYGNEMFVRRFDYPEAEGKSLEVRSKVDFRITLPNGLYITCYPSQLKQSLCEVKQEYLEKGVGQSGIMDEEFRIFTREGFVLIKRMDGSITILKSNGDTVKYEKPDSQNEDVIKSNLRRCHCKTVNDYRKKLAKILKGQNQGERYVSRRAHMRSKKGYVISDDVINMLKNSEIPYLKSSSIKFSGKYTCLQKNKIIEKQLYYTTQQQDFFTEEVFYERTDGFQGLFDKTGRLQVKYADKTKITSSVFESKELYDGYVYVSLCFEFEHPHYATVVYKENENLEIRLNNDVVLTRHPTESIYLSIGGDVTTVVDHENVVVNKSCPKCSADCTAHFNIAPFFTKKWNYLDQFLQIEDSYNKRFYSNFAGNCKRNANFIDGPFNCKKCNHYAANVYQKMFVIDRNYMGDYLWSENMVHQKELGCPGSRMTDLLDVTYDRDRMMKYEKEHYDTIDCRFLNNKLLDEQFCLTKYKEQARQTKRSVCYTSVTILQEVLDPVEVDTLLNTLLKDSEEFAFDRLKSVVKEASHKMQQMKLYKEPPEDIVVVEDPLCKCVRDVRTMRQKTEDWRREYTKYKTLLRNKDLPKYFNSQFCKINQNT</sequence>
<proteinExistence type="predicted"/>
<feature type="region of interest" description="Disordered" evidence="1">
    <location>
        <begin position="87"/>
        <end position="130"/>
    </location>
</feature>
<accession>A0A653D3C5</accession>
<feature type="compositionally biased region" description="Polar residues" evidence="1">
    <location>
        <begin position="116"/>
        <end position="130"/>
    </location>
</feature>
<dbReference type="GO" id="GO:0005576">
    <property type="term" value="C:extracellular region"/>
    <property type="evidence" value="ECO:0007669"/>
    <property type="project" value="GOC"/>
</dbReference>
<dbReference type="GO" id="GO:1990716">
    <property type="term" value="C:axonemal central apparatus"/>
    <property type="evidence" value="ECO:0007669"/>
    <property type="project" value="TreeGrafter"/>
</dbReference>
<keyword evidence="3" id="KW-1185">Reference proteome</keyword>
<dbReference type="GO" id="GO:1904158">
    <property type="term" value="P:axonemal central apparatus assembly"/>
    <property type="evidence" value="ECO:0007669"/>
    <property type="project" value="TreeGrafter"/>
</dbReference>
<dbReference type="GO" id="GO:0003351">
    <property type="term" value="P:epithelial cilium movement involved in extracellular fluid movement"/>
    <property type="evidence" value="ECO:0007669"/>
    <property type="project" value="TreeGrafter"/>
</dbReference>
<protein>
    <submittedName>
        <fullName evidence="2">Uncharacterized protein</fullName>
    </submittedName>
</protein>
<organism evidence="2 3">
    <name type="scientific">Callosobruchus maculatus</name>
    <name type="common">Southern cowpea weevil</name>
    <name type="synonym">Pulse bruchid</name>
    <dbReference type="NCBI Taxonomy" id="64391"/>
    <lineage>
        <taxon>Eukaryota</taxon>
        <taxon>Metazoa</taxon>
        <taxon>Ecdysozoa</taxon>
        <taxon>Arthropoda</taxon>
        <taxon>Hexapoda</taxon>
        <taxon>Insecta</taxon>
        <taxon>Pterygota</taxon>
        <taxon>Neoptera</taxon>
        <taxon>Endopterygota</taxon>
        <taxon>Coleoptera</taxon>
        <taxon>Polyphaga</taxon>
        <taxon>Cucujiformia</taxon>
        <taxon>Chrysomeloidea</taxon>
        <taxon>Chrysomelidae</taxon>
        <taxon>Bruchinae</taxon>
        <taxon>Bruchini</taxon>
        <taxon>Callosobruchus</taxon>
    </lineage>
</organism>
<dbReference type="AlphaFoldDB" id="A0A653D3C5"/>
<evidence type="ECO:0000313" key="3">
    <source>
        <dbReference type="Proteomes" id="UP000410492"/>
    </source>
</evidence>
<feature type="compositionally biased region" description="Polar residues" evidence="1">
    <location>
        <begin position="94"/>
        <end position="104"/>
    </location>
</feature>
<dbReference type="Proteomes" id="UP000410492">
    <property type="component" value="Unassembled WGS sequence"/>
</dbReference>
<evidence type="ECO:0000256" key="1">
    <source>
        <dbReference type="SAM" id="MobiDB-lite"/>
    </source>
</evidence>
<dbReference type="PANTHER" id="PTHR21963">
    <property type="entry name" value="PF6"/>
    <property type="match status" value="1"/>
</dbReference>
<gene>
    <name evidence="2" type="ORF">CALMAC_LOCUS14076</name>
</gene>
<name>A0A653D3C5_CALMS</name>
<dbReference type="PANTHER" id="PTHR21963:SF1">
    <property type="entry name" value="SPERM-ASSOCIATED ANTIGEN 17"/>
    <property type="match status" value="1"/>
</dbReference>
<dbReference type="EMBL" id="CAACVG010009971">
    <property type="protein sequence ID" value="VEN54663.1"/>
    <property type="molecule type" value="Genomic_DNA"/>
</dbReference>
<reference evidence="2 3" key="1">
    <citation type="submission" date="2019-01" db="EMBL/GenBank/DDBJ databases">
        <authorList>
            <person name="Sayadi A."/>
        </authorList>
    </citation>
    <scope>NUCLEOTIDE SEQUENCE [LARGE SCALE GENOMIC DNA]</scope>
</reference>